<dbReference type="AlphaFoldDB" id="A0A8W8P0G4"/>
<evidence type="ECO:0000313" key="1">
    <source>
        <dbReference type="EnsemblMetazoa" id="G9084.1:cds"/>
    </source>
</evidence>
<proteinExistence type="predicted"/>
<reference evidence="1" key="1">
    <citation type="submission" date="2022-08" db="UniProtKB">
        <authorList>
            <consortium name="EnsemblMetazoa"/>
        </authorList>
    </citation>
    <scope>IDENTIFICATION</scope>
    <source>
        <strain evidence="1">05x7-T-G4-1.051#20</strain>
    </source>
</reference>
<protein>
    <submittedName>
        <fullName evidence="1">Uncharacterized protein</fullName>
    </submittedName>
</protein>
<keyword evidence="2" id="KW-1185">Reference proteome</keyword>
<organism evidence="1 2">
    <name type="scientific">Magallana gigas</name>
    <name type="common">Pacific oyster</name>
    <name type="synonym">Crassostrea gigas</name>
    <dbReference type="NCBI Taxonomy" id="29159"/>
    <lineage>
        <taxon>Eukaryota</taxon>
        <taxon>Metazoa</taxon>
        <taxon>Spiralia</taxon>
        <taxon>Lophotrochozoa</taxon>
        <taxon>Mollusca</taxon>
        <taxon>Bivalvia</taxon>
        <taxon>Autobranchia</taxon>
        <taxon>Pteriomorphia</taxon>
        <taxon>Ostreida</taxon>
        <taxon>Ostreoidea</taxon>
        <taxon>Ostreidae</taxon>
        <taxon>Magallana</taxon>
    </lineage>
</organism>
<dbReference type="EnsemblMetazoa" id="G9084.1">
    <property type="protein sequence ID" value="G9084.1:cds"/>
    <property type="gene ID" value="G9084"/>
</dbReference>
<accession>A0A8W8P0G4</accession>
<sequence>MIPRTGVFVYPRDFKSTSKKPSIGAGQQWRHLMSVFYTSKELIDRGNSMGVNGKEGLSKEIVKAIIDYMVIRGIIRQQVMCEASHEAGT</sequence>
<name>A0A8W8P0G4_MAGGI</name>
<dbReference type="Proteomes" id="UP000005408">
    <property type="component" value="Unassembled WGS sequence"/>
</dbReference>
<evidence type="ECO:0000313" key="2">
    <source>
        <dbReference type="Proteomes" id="UP000005408"/>
    </source>
</evidence>